<protein>
    <submittedName>
        <fullName evidence="3">Beta-lactamase domain protein</fullName>
    </submittedName>
</protein>
<sequence length="392" mass="44057">MLKIKDNIYWVGVKDWELKMFHGQEYTTHRGSTYNSYLIKDKKIALVDTVWTPFHENFVNDLEEEIGLKNIDLIVINHCEQDHAGSLAYLMEKIPETPIYCTKNGAMMIKKHFHKDWNFNVVKTGDSIDLGEYNLVFVETPMLHWPDSMATYVSGANVLLSNDAFGQHYSSSYMFNDQVDQGELYQEAIKYYANILTPFSKLVKAKIKELLSLNLSIDMIAPSHGMIWRDNPLQIVEKYDQWASGYNEGMVVILFDTMWGATKKMALAISKGLGNKGIGTKVLNIGTSDKNDLITEVFKARGVIVGSSTINKGILSDTAAILEVIKGLQFKNKIGAAFGSYGWSGESVSIVENRLKEAGIDIVAEGIKLQYDPTPEDLRKCQSFGESFADKV</sequence>
<keyword evidence="4" id="KW-1185">Reference proteome</keyword>
<gene>
    <name evidence="3" type="ordered locus">Dtox_3642</name>
</gene>
<evidence type="ECO:0000256" key="1">
    <source>
        <dbReference type="ARBA" id="ARBA00007121"/>
    </source>
</evidence>
<dbReference type="SUPFAM" id="SSF56281">
    <property type="entry name" value="Metallo-hydrolase/oxidoreductase"/>
    <property type="match status" value="1"/>
</dbReference>
<dbReference type="GO" id="GO:0010181">
    <property type="term" value="F:FMN binding"/>
    <property type="evidence" value="ECO:0007669"/>
    <property type="project" value="InterPro"/>
</dbReference>
<feature type="domain" description="Flavodoxin-like" evidence="2">
    <location>
        <begin position="251"/>
        <end position="389"/>
    </location>
</feature>
<name>C8VWI9_DESAS</name>
<dbReference type="InterPro" id="IPR008254">
    <property type="entry name" value="Flavodoxin/NO_synth"/>
</dbReference>
<dbReference type="Gene3D" id="3.60.15.10">
    <property type="entry name" value="Ribonuclease Z/Hydroxyacylglutathione hydrolase-like"/>
    <property type="match status" value="1"/>
</dbReference>
<dbReference type="PIRSF" id="PIRSF005243">
    <property type="entry name" value="ROO"/>
    <property type="match status" value="1"/>
</dbReference>
<dbReference type="PANTHER" id="PTHR43717">
    <property type="entry name" value="ANAEROBIC NITRIC OXIDE REDUCTASE FLAVORUBREDOXIN"/>
    <property type="match status" value="1"/>
</dbReference>
<dbReference type="RefSeq" id="WP_015759040.1">
    <property type="nucleotide sequence ID" value="NC_013216.1"/>
</dbReference>
<reference evidence="3 4" key="1">
    <citation type="journal article" date="2009" name="Stand. Genomic Sci.">
        <title>Complete genome sequence of Desulfotomaculum acetoxidans type strain (5575).</title>
        <authorList>
            <person name="Spring S."/>
            <person name="Lapidus A."/>
            <person name="Schroder M."/>
            <person name="Gleim D."/>
            <person name="Sims D."/>
            <person name="Meincke L."/>
            <person name="Glavina Del Rio T."/>
            <person name="Tice H."/>
            <person name="Copeland A."/>
            <person name="Cheng J.F."/>
            <person name="Lucas S."/>
            <person name="Chen F."/>
            <person name="Nolan M."/>
            <person name="Bruce D."/>
            <person name="Goodwin L."/>
            <person name="Pitluck S."/>
            <person name="Ivanova N."/>
            <person name="Mavromatis K."/>
            <person name="Mikhailova N."/>
            <person name="Pati A."/>
            <person name="Chen A."/>
            <person name="Palaniappan K."/>
            <person name="Land M."/>
            <person name="Hauser L."/>
            <person name="Chang Y.J."/>
            <person name="Jeffries C.D."/>
            <person name="Chain P."/>
            <person name="Saunders E."/>
            <person name="Brettin T."/>
            <person name="Detter J.C."/>
            <person name="Goker M."/>
            <person name="Bristow J."/>
            <person name="Eisen J.A."/>
            <person name="Markowitz V."/>
            <person name="Hugenholtz P."/>
            <person name="Kyrpides N.C."/>
            <person name="Klenk H.P."/>
            <person name="Han C."/>
        </authorList>
    </citation>
    <scope>NUCLEOTIDE SEQUENCE [LARGE SCALE GENOMIC DNA]</scope>
    <source>
        <strain evidence="4">ATCC 49208 / DSM 771 / VKM B-1644</strain>
    </source>
</reference>
<dbReference type="EMBL" id="CP001720">
    <property type="protein sequence ID" value="ACV64353.1"/>
    <property type="molecule type" value="Genomic_DNA"/>
</dbReference>
<dbReference type="Proteomes" id="UP000002217">
    <property type="component" value="Chromosome"/>
</dbReference>
<dbReference type="PANTHER" id="PTHR43717:SF1">
    <property type="entry name" value="ANAEROBIC NITRIC OXIDE REDUCTASE FLAVORUBREDOXIN"/>
    <property type="match status" value="1"/>
</dbReference>
<organism evidence="3 4">
    <name type="scientific">Desulfofarcimen acetoxidans (strain ATCC 49208 / DSM 771 / KCTC 5769 / VKM B-1644 / 5575)</name>
    <name type="common">Desulfotomaculum acetoxidans</name>
    <dbReference type="NCBI Taxonomy" id="485916"/>
    <lineage>
        <taxon>Bacteria</taxon>
        <taxon>Bacillati</taxon>
        <taxon>Bacillota</taxon>
        <taxon>Clostridia</taxon>
        <taxon>Eubacteriales</taxon>
        <taxon>Peptococcaceae</taxon>
        <taxon>Desulfofarcimen</taxon>
    </lineage>
</organism>
<dbReference type="Pfam" id="PF19583">
    <property type="entry name" value="ODP"/>
    <property type="match status" value="1"/>
</dbReference>
<dbReference type="Gene3D" id="3.40.50.360">
    <property type="match status" value="1"/>
</dbReference>
<dbReference type="PROSITE" id="PS50902">
    <property type="entry name" value="FLAVODOXIN_LIKE"/>
    <property type="match status" value="1"/>
</dbReference>
<dbReference type="CDD" id="cd07709">
    <property type="entry name" value="flavodiiron_proteins_MBL-fold"/>
    <property type="match status" value="1"/>
</dbReference>
<dbReference type="Pfam" id="PF00258">
    <property type="entry name" value="Flavodoxin_1"/>
    <property type="match status" value="1"/>
</dbReference>
<evidence type="ECO:0000313" key="3">
    <source>
        <dbReference type="EMBL" id="ACV64353.1"/>
    </source>
</evidence>
<evidence type="ECO:0000259" key="2">
    <source>
        <dbReference type="PROSITE" id="PS50902"/>
    </source>
</evidence>
<dbReference type="AlphaFoldDB" id="C8VWI9"/>
<dbReference type="GO" id="GO:0046872">
    <property type="term" value="F:metal ion binding"/>
    <property type="evidence" value="ECO:0007669"/>
    <property type="project" value="InterPro"/>
</dbReference>
<dbReference type="InterPro" id="IPR045761">
    <property type="entry name" value="ODP_dom"/>
</dbReference>
<comment type="similarity">
    <text evidence="1">In the N-terminal section; belongs to the zinc metallo-hydrolase group 3 family.</text>
</comment>
<evidence type="ECO:0000313" key="4">
    <source>
        <dbReference type="Proteomes" id="UP000002217"/>
    </source>
</evidence>
<dbReference type="InterPro" id="IPR016440">
    <property type="entry name" value="Rubredoxin-O_OxRdtase"/>
</dbReference>
<dbReference type="GO" id="GO:0009055">
    <property type="term" value="F:electron transfer activity"/>
    <property type="evidence" value="ECO:0007669"/>
    <property type="project" value="InterPro"/>
</dbReference>
<dbReference type="SUPFAM" id="SSF52218">
    <property type="entry name" value="Flavoproteins"/>
    <property type="match status" value="1"/>
</dbReference>
<dbReference type="InterPro" id="IPR036866">
    <property type="entry name" value="RibonucZ/Hydroxyglut_hydro"/>
</dbReference>
<dbReference type="STRING" id="485916.Dtox_3642"/>
<proteinExistence type="inferred from homology"/>
<dbReference type="eggNOG" id="COG0426">
    <property type="taxonomic scope" value="Bacteria"/>
</dbReference>
<dbReference type="SMART" id="SM00849">
    <property type="entry name" value="Lactamase_B"/>
    <property type="match status" value="1"/>
</dbReference>
<dbReference type="NCBIfam" id="NF008887">
    <property type="entry name" value="PRK11921.1"/>
    <property type="match status" value="1"/>
</dbReference>
<dbReference type="InterPro" id="IPR001279">
    <property type="entry name" value="Metallo-B-lactamas"/>
</dbReference>
<accession>C8VWI9</accession>
<dbReference type="InterPro" id="IPR029039">
    <property type="entry name" value="Flavoprotein-like_sf"/>
</dbReference>
<dbReference type="KEGG" id="dae:Dtox_3642"/>
<dbReference type="GO" id="GO:0016651">
    <property type="term" value="F:oxidoreductase activity, acting on NAD(P)H"/>
    <property type="evidence" value="ECO:0007669"/>
    <property type="project" value="UniProtKB-ARBA"/>
</dbReference>
<dbReference type="OrthoDB" id="9807946at2"/>
<dbReference type="HOGENOM" id="CLU_017490_0_0_9"/>